<dbReference type="Pfam" id="PF00293">
    <property type="entry name" value="NUDIX"/>
    <property type="match status" value="1"/>
</dbReference>
<dbReference type="GO" id="GO:0035539">
    <property type="term" value="F:8-oxo-7,8-dihydrodeoxyguanosine triphosphate pyrophosphatase activity"/>
    <property type="evidence" value="ECO:0007669"/>
    <property type="project" value="TreeGrafter"/>
</dbReference>
<dbReference type="AlphaFoldDB" id="A0A099I5C6"/>
<dbReference type="EMBL" id="JQIF01000044">
    <property type="protein sequence ID" value="KGJ53169.1"/>
    <property type="molecule type" value="Genomic_DNA"/>
</dbReference>
<dbReference type="PANTHER" id="PTHR16099">
    <property type="entry name" value="8-OXO-DGTP DIPHOSPHATES NUDT15"/>
    <property type="match status" value="1"/>
</dbReference>
<keyword evidence="1" id="KW-0378">Hydrolase</keyword>
<dbReference type="RefSeq" id="WP_044905363.1">
    <property type="nucleotide sequence ID" value="NZ_JQIF01000044.1"/>
</dbReference>
<dbReference type="GO" id="GO:0006203">
    <property type="term" value="P:dGTP catabolic process"/>
    <property type="evidence" value="ECO:0007669"/>
    <property type="project" value="TreeGrafter"/>
</dbReference>
<dbReference type="InterPro" id="IPR020084">
    <property type="entry name" value="NUDIX_hydrolase_CS"/>
</dbReference>
<protein>
    <submittedName>
        <fullName evidence="3">DNA mismatch repair protein MutT</fullName>
    </submittedName>
</protein>
<dbReference type="GO" id="GO:0005829">
    <property type="term" value="C:cytosol"/>
    <property type="evidence" value="ECO:0007669"/>
    <property type="project" value="TreeGrafter"/>
</dbReference>
<dbReference type="PROSITE" id="PS51462">
    <property type="entry name" value="NUDIX"/>
    <property type="match status" value="1"/>
</dbReference>
<evidence type="ECO:0000256" key="1">
    <source>
        <dbReference type="ARBA" id="ARBA00022801"/>
    </source>
</evidence>
<comment type="caution">
    <text evidence="3">The sequence shown here is derived from an EMBL/GenBank/DDBJ whole genome shotgun (WGS) entry which is preliminary data.</text>
</comment>
<evidence type="ECO:0000313" key="4">
    <source>
        <dbReference type="Proteomes" id="UP000030008"/>
    </source>
</evidence>
<gene>
    <name evidence="3" type="ORF">CIAN88_10515</name>
</gene>
<evidence type="ECO:0000313" key="3">
    <source>
        <dbReference type="EMBL" id="KGJ53169.1"/>
    </source>
</evidence>
<dbReference type="Gene3D" id="3.90.79.10">
    <property type="entry name" value="Nucleoside Triphosphate Pyrophosphohydrolase"/>
    <property type="match status" value="1"/>
</dbReference>
<evidence type="ECO:0000259" key="2">
    <source>
        <dbReference type="PROSITE" id="PS51462"/>
    </source>
</evidence>
<sequence length="153" mass="17405">MDAYIRVGIGVLILQNGRLLLGHRVCNAADTGGIYEPDSWCLPGGKQEYGETILEGAVRETKEETNLDINDLQVYSAVDDLQPGKHYVTIQVIARACSGTLCVMEPEKQDVWKWFPVDQLPKNIYTPSKKFIDAYLRTQKQDYLQEVRRKETL</sequence>
<organism evidence="3 4">
    <name type="scientific">Clostridium innocuum</name>
    <dbReference type="NCBI Taxonomy" id="1522"/>
    <lineage>
        <taxon>Bacteria</taxon>
        <taxon>Bacillati</taxon>
        <taxon>Bacillota</taxon>
        <taxon>Clostridia</taxon>
        <taxon>Eubacteriales</taxon>
        <taxon>Clostridiaceae</taxon>
        <taxon>Clostridium</taxon>
    </lineage>
</organism>
<name>A0A099I5C6_CLOIN</name>
<reference evidence="3 4" key="1">
    <citation type="submission" date="2014-08" db="EMBL/GenBank/DDBJ databases">
        <title>Clostridium innocuum, an unnegligible vancomycin-resistant pathogen causing extra-intestinal infections.</title>
        <authorList>
            <person name="Feng Y."/>
            <person name="Chiu C.-H."/>
        </authorList>
    </citation>
    <scope>NUCLEOTIDE SEQUENCE [LARGE SCALE GENOMIC DNA]</scope>
    <source>
        <strain evidence="3 4">AN88</strain>
    </source>
</reference>
<dbReference type="InterPro" id="IPR015797">
    <property type="entry name" value="NUDIX_hydrolase-like_dom_sf"/>
</dbReference>
<accession>A0A099I5C6</accession>
<dbReference type="Proteomes" id="UP000030008">
    <property type="component" value="Unassembled WGS sequence"/>
</dbReference>
<dbReference type="InterPro" id="IPR000086">
    <property type="entry name" value="NUDIX_hydrolase_dom"/>
</dbReference>
<proteinExistence type="predicted"/>
<dbReference type="SUPFAM" id="SSF55811">
    <property type="entry name" value="Nudix"/>
    <property type="match status" value="1"/>
</dbReference>
<dbReference type="PROSITE" id="PS00893">
    <property type="entry name" value="NUDIX_BOX"/>
    <property type="match status" value="1"/>
</dbReference>
<feature type="domain" description="Nudix hydrolase" evidence="2">
    <location>
        <begin position="4"/>
        <end position="138"/>
    </location>
</feature>
<dbReference type="CDD" id="cd04678">
    <property type="entry name" value="NUDIX_MTH2_Nudt15"/>
    <property type="match status" value="1"/>
</dbReference>
<dbReference type="PANTHER" id="PTHR16099:SF5">
    <property type="entry name" value="NUCLEOTIDE TRIPHOSPHATE DIPHOSPHATASE NUDT15"/>
    <property type="match status" value="1"/>
</dbReference>